<dbReference type="Proteomes" id="UP000247459">
    <property type="component" value="Unassembled WGS sequence"/>
</dbReference>
<comment type="caution">
    <text evidence="1">The sequence shown here is derived from an EMBL/GenBank/DDBJ whole genome shotgun (WGS) entry which is preliminary data.</text>
</comment>
<dbReference type="EMBL" id="PRLG01000022">
    <property type="protein sequence ID" value="PYY27167.1"/>
    <property type="molecule type" value="Genomic_DNA"/>
</dbReference>
<organism evidence="1 2">
    <name type="scientific">Paenibacillus illinoisensis</name>
    <dbReference type="NCBI Taxonomy" id="59845"/>
    <lineage>
        <taxon>Bacteria</taxon>
        <taxon>Bacillati</taxon>
        <taxon>Bacillota</taxon>
        <taxon>Bacilli</taxon>
        <taxon>Bacillales</taxon>
        <taxon>Paenibacillaceae</taxon>
        <taxon>Paenibacillus</taxon>
    </lineage>
</organism>
<reference evidence="1 2" key="1">
    <citation type="submission" date="2018-01" db="EMBL/GenBank/DDBJ databases">
        <title>Genome sequence of the PGP bacterium Paenibacillus illinoisensis E3.</title>
        <authorList>
            <person name="Rolli E."/>
            <person name="Marasco R."/>
            <person name="Bessem C."/>
            <person name="Michoud G."/>
            <person name="Gaiarsa S."/>
            <person name="Borin S."/>
            <person name="Daffonchio D."/>
        </authorList>
    </citation>
    <scope>NUCLEOTIDE SEQUENCE [LARGE SCALE GENOMIC DNA]</scope>
    <source>
        <strain evidence="1 2">E3</strain>
    </source>
</reference>
<gene>
    <name evidence="1" type="ORF">PIL02S_04666</name>
</gene>
<dbReference type="Pfam" id="PF25924">
    <property type="entry name" value="MJECL33"/>
    <property type="match status" value="1"/>
</dbReference>
<sequence>MDTIRTRAQLELLFDNILTRNHTDHATYQKYGYGRNALKTYIIEIHEINKQTNYDSLLSTLLSKALEVDDKSKVIETEEESLLRLHTSDGDYFIDTTFRRYVILHSASSTKITDRFIRKFQNTKGLDTLWLPVPLLLQTIDFGKLWGIGVKYKEALEDSLIEGNDSTEDVQDVSLNINRHFAKNFFQILMKSEFSHMMGLSKVSLLRKEDEGENVQKSSFIIDDIRFDGKITAKGNSYSNHSQVVHNLVDLYSSAISNIESYGLSFEEGFLSGTPITIKFSKRVQPNKLVDFLFSGEEPFRLWGMPNDLGRDQYRVYAVDMHHGNSGAKLTFEIDQEFIRVSLPKYSCGNTILRLLANINHYIDAMATLEVGEFGLKVDLSRAGLS</sequence>
<evidence type="ECO:0000313" key="1">
    <source>
        <dbReference type="EMBL" id="PYY27167.1"/>
    </source>
</evidence>
<dbReference type="RefSeq" id="WP_110821640.1">
    <property type="nucleotide sequence ID" value="NZ_PRLG01000022.1"/>
</dbReference>
<name>A0A2W0C525_9BACL</name>
<proteinExistence type="predicted"/>
<accession>A0A2W0C525</accession>
<evidence type="ECO:0000313" key="2">
    <source>
        <dbReference type="Proteomes" id="UP000247459"/>
    </source>
</evidence>
<dbReference type="AlphaFoldDB" id="A0A2W0C525"/>
<dbReference type="InterPro" id="IPR058966">
    <property type="entry name" value="MJECL33-like"/>
</dbReference>
<protein>
    <submittedName>
        <fullName evidence="1">Uncharacterized protein</fullName>
    </submittedName>
</protein>
<dbReference type="OrthoDB" id="2810383at2"/>